<dbReference type="EMBL" id="JAINZZ010000016">
    <property type="protein sequence ID" value="MBY8879078.1"/>
    <property type="molecule type" value="Genomic_DNA"/>
</dbReference>
<organism evidence="3 4">
    <name type="scientific">Actinacidiphila acidipaludis</name>
    <dbReference type="NCBI Taxonomy" id="2873382"/>
    <lineage>
        <taxon>Bacteria</taxon>
        <taxon>Bacillati</taxon>
        <taxon>Actinomycetota</taxon>
        <taxon>Actinomycetes</taxon>
        <taxon>Kitasatosporales</taxon>
        <taxon>Streptomycetaceae</taxon>
        <taxon>Actinacidiphila</taxon>
    </lineage>
</organism>
<evidence type="ECO:0008006" key="5">
    <source>
        <dbReference type="Google" id="ProtNLM"/>
    </source>
</evidence>
<feature type="signal peptide" evidence="2">
    <location>
        <begin position="1"/>
        <end position="33"/>
    </location>
</feature>
<keyword evidence="4" id="KW-1185">Reference proteome</keyword>
<accession>A0ABS7Q7Z6</accession>
<feature type="region of interest" description="Disordered" evidence="1">
    <location>
        <begin position="39"/>
        <end position="60"/>
    </location>
</feature>
<evidence type="ECO:0000256" key="1">
    <source>
        <dbReference type="SAM" id="MobiDB-lite"/>
    </source>
</evidence>
<dbReference type="Pfam" id="PF03640">
    <property type="entry name" value="Lipoprotein_15"/>
    <property type="match status" value="2"/>
</dbReference>
<sequence>MGSGGLLVKHHTRAFIAVTGTVFFLSSAGAAYADGSSHSAAGAAPAASSPPATSSATVSAKSGPLGTILVNSKGDTLYLFQNDKTSTSTCNGSCTQQWPPLTVSGKPTAGSNVKSSMLSTSTRSDGSKQVTYNGHPLYTFSGDKKPGQMNGQGLTAFGAKWYVVGTDGKQITKTATSSSPPSGY</sequence>
<gene>
    <name evidence="3" type="ORF">K7862_15745</name>
</gene>
<evidence type="ECO:0000313" key="4">
    <source>
        <dbReference type="Proteomes" id="UP000778578"/>
    </source>
</evidence>
<dbReference type="PANTHER" id="PTHR39335:SF1">
    <property type="entry name" value="BLL4220 PROTEIN"/>
    <property type="match status" value="1"/>
</dbReference>
<feature type="compositionally biased region" description="Polar residues" evidence="1">
    <location>
        <begin position="109"/>
        <end position="130"/>
    </location>
</feature>
<evidence type="ECO:0000313" key="3">
    <source>
        <dbReference type="EMBL" id="MBY8879078.1"/>
    </source>
</evidence>
<keyword evidence="2" id="KW-0732">Signal</keyword>
<dbReference type="PANTHER" id="PTHR39335">
    <property type="entry name" value="BLL4220 PROTEIN"/>
    <property type="match status" value="1"/>
</dbReference>
<feature type="region of interest" description="Disordered" evidence="1">
    <location>
        <begin position="101"/>
        <end position="130"/>
    </location>
</feature>
<name>A0ABS7Q7Z6_9ACTN</name>
<feature type="chain" id="PRO_5046859279" description="Lipoprotein with Yx(FWY)xxD motif" evidence="2">
    <location>
        <begin position="34"/>
        <end position="184"/>
    </location>
</feature>
<reference evidence="3 4" key="1">
    <citation type="submission" date="2021-08" db="EMBL/GenBank/DDBJ databases">
        <title>WGS of actinomycetes from Thailand.</title>
        <authorList>
            <person name="Thawai C."/>
        </authorList>
    </citation>
    <scope>NUCLEOTIDE SEQUENCE [LARGE SCALE GENOMIC DNA]</scope>
    <source>
        <strain evidence="3 4">PLK6-54</strain>
    </source>
</reference>
<protein>
    <recommendedName>
        <fullName evidence="5">Lipoprotein with Yx(FWY)xxD motif</fullName>
    </recommendedName>
</protein>
<evidence type="ECO:0000256" key="2">
    <source>
        <dbReference type="SAM" id="SignalP"/>
    </source>
</evidence>
<dbReference type="Proteomes" id="UP000778578">
    <property type="component" value="Unassembled WGS sequence"/>
</dbReference>
<proteinExistence type="predicted"/>
<dbReference type="InterPro" id="IPR005297">
    <property type="entry name" value="Lipoprotein_repeat"/>
</dbReference>
<comment type="caution">
    <text evidence="3">The sequence shown here is derived from an EMBL/GenBank/DDBJ whole genome shotgun (WGS) entry which is preliminary data.</text>
</comment>